<dbReference type="InterPro" id="IPR010982">
    <property type="entry name" value="Lambda_DNA-bd_dom_sf"/>
</dbReference>
<protein>
    <submittedName>
        <fullName evidence="2">Helix-turn-helix transcriptional regulator</fullName>
    </submittedName>
</protein>
<sequence length="106" mass="11868">MGVITDKLGADLKQQKDIHTFLENNKDKLLDMNLPKYLDELLAQKNLTKSDVLKKSGLPVTYAYKIFSGQKHTARNRILALAIAMQLSIDETNILLTDAKASPLLE</sequence>
<proteinExistence type="predicted"/>
<organism evidence="2 3">
    <name type="scientific">Megamonas funiformis</name>
    <dbReference type="NCBI Taxonomy" id="437897"/>
    <lineage>
        <taxon>Bacteria</taxon>
        <taxon>Bacillati</taxon>
        <taxon>Bacillota</taxon>
        <taxon>Negativicutes</taxon>
        <taxon>Selenomonadales</taxon>
        <taxon>Selenomonadaceae</taxon>
        <taxon>Megamonas</taxon>
    </lineage>
</organism>
<dbReference type="GO" id="GO:0003677">
    <property type="term" value="F:DNA binding"/>
    <property type="evidence" value="ECO:0007669"/>
    <property type="project" value="InterPro"/>
</dbReference>
<evidence type="ECO:0000313" key="2">
    <source>
        <dbReference type="EMBL" id="MCB6828124.1"/>
    </source>
</evidence>
<dbReference type="InterPro" id="IPR001387">
    <property type="entry name" value="Cro/C1-type_HTH"/>
</dbReference>
<dbReference type="EMBL" id="JAJCGD010000010">
    <property type="protein sequence ID" value="MCB6828124.1"/>
    <property type="molecule type" value="Genomic_DNA"/>
</dbReference>
<comment type="caution">
    <text evidence="2">The sequence shown here is derived from an EMBL/GenBank/DDBJ whole genome shotgun (WGS) entry which is preliminary data.</text>
</comment>
<dbReference type="RefSeq" id="WP_117464187.1">
    <property type="nucleotide sequence ID" value="NZ_CAUBDY010000011.1"/>
</dbReference>
<evidence type="ECO:0000313" key="3">
    <source>
        <dbReference type="Proteomes" id="UP001198190"/>
    </source>
</evidence>
<reference evidence="2" key="1">
    <citation type="submission" date="2021-10" db="EMBL/GenBank/DDBJ databases">
        <title>Collection of gut derived symbiotic bacterial strains cultured from healthy donors.</title>
        <authorList>
            <person name="Lin H."/>
            <person name="Littmann E."/>
            <person name="Claire K."/>
            <person name="Pamer E."/>
        </authorList>
    </citation>
    <scope>NUCLEOTIDE SEQUENCE</scope>
    <source>
        <strain evidence="2">MSK.7.16</strain>
    </source>
</reference>
<name>A0AAW4U0R5_9FIRM</name>
<dbReference type="AlphaFoldDB" id="A0AAW4U0R5"/>
<accession>A0AAW4U0R5</accession>
<evidence type="ECO:0000259" key="1">
    <source>
        <dbReference type="Pfam" id="PF01381"/>
    </source>
</evidence>
<gene>
    <name evidence="2" type="ORF">LIY65_05400</name>
</gene>
<dbReference type="Proteomes" id="UP001198190">
    <property type="component" value="Unassembled WGS sequence"/>
</dbReference>
<feature type="domain" description="HTH cro/C1-type" evidence="1">
    <location>
        <begin position="40"/>
        <end position="91"/>
    </location>
</feature>
<dbReference type="SUPFAM" id="SSF47413">
    <property type="entry name" value="lambda repressor-like DNA-binding domains"/>
    <property type="match status" value="1"/>
</dbReference>
<dbReference type="Pfam" id="PF01381">
    <property type="entry name" value="HTH_3"/>
    <property type="match status" value="1"/>
</dbReference>